<name>A0A0R1TBR4_9LACO</name>
<dbReference type="OrthoDB" id="9799631at2"/>
<gene>
    <name evidence="10" type="primary">fluC</name>
    <name evidence="10" type="synonym">crcB</name>
    <name evidence="11" type="ORF">FC36_GL002029</name>
</gene>
<comment type="similarity">
    <text evidence="7 10">Belongs to the fluoride channel Fluc/FEX (TC 1.A.43) family.</text>
</comment>
<dbReference type="GO" id="GO:0005886">
    <property type="term" value="C:plasma membrane"/>
    <property type="evidence" value="ECO:0007669"/>
    <property type="project" value="UniProtKB-SubCell"/>
</dbReference>
<dbReference type="GO" id="GO:0046872">
    <property type="term" value="F:metal ion binding"/>
    <property type="evidence" value="ECO:0007669"/>
    <property type="project" value="UniProtKB-KW"/>
</dbReference>
<comment type="function">
    <text evidence="9 10">Fluoride-specific ion channel. Important for reducing fluoride concentration in the cell, thus reducing its toxicity.</text>
</comment>
<keyword evidence="10" id="KW-0479">Metal-binding</keyword>
<evidence type="ECO:0000256" key="6">
    <source>
        <dbReference type="ARBA" id="ARBA00023303"/>
    </source>
</evidence>
<dbReference type="InterPro" id="IPR003691">
    <property type="entry name" value="FluC"/>
</dbReference>
<comment type="subcellular location">
    <subcellularLocation>
        <location evidence="1 10">Cell membrane</location>
        <topology evidence="1 10">Multi-pass membrane protein</topology>
    </subcellularLocation>
</comment>
<evidence type="ECO:0000256" key="4">
    <source>
        <dbReference type="ARBA" id="ARBA00022989"/>
    </source>
</evidence>
<dbReference type="Pfam" id="PF02537">
    <property type="entry name" value="CRCB"/>
    <property type="match status" value="1"/>
</dbReference>
<evidence type="ECO:0000256" key="5">
    <source>
        <dbReference type="ARBA" id="ARBA00023136"/>
    </source>
</evidence>
<feature type="binding site" evidence="10">
    <location>
        <position position="73"/>
    </location>
    <ligand>
        <name>Na(+)</name>
        <dbReference type="ChEBI" id="CHEBI:29101"/>
        <note>structural</note>
    </ligand>
</feature>
<dbReference type="GO" id="GO:0140114">
    <property type="term" value="P:cellular detoxification of fluoride"/>
    <property type="evidence" value="ECO:0007669"/>
    <property type="project" value="UniProtKB-UniRule"/>
</dbReference>
<evidence type="ECO:0000256" key="9">
    <source>
        <dbReference type="ARBA" id="ARBA00049940"/>
    </source>
</evidence>
<feature type="transmembrane region" description="Helical" evidence="10">
    <location>
        <begin position="6"/>
        <end position="24"/>
    </location>
</feature>
<dbReference type="STRING" id="1423740.FC36_GL002029"/>
<feature type="binding site" evidence="10">
    <location>
        <position position="76"/>
    </location>
    <ligand>
        <name>Na(+)</name>
        <dbReference type="ChEBI" id="CHEBI:29101"/>
        <note>structural</note>
    </ligand>
</feature>
<keyword evidence="3 10" id="KW-0812">Transmembrane</keyword>
<evidence type="ECO:0000313" key="11">
    <source>
        <dbReference type="EMBL" id="KRL75928.1"/>
    </source>
</evidence>
<dbReference type="Proteomes" id="UP000051048">
    <property type="component" value="Unassembled WGS sequence"/>
</dbReference>
<evidence type="ECO:0000256" key="1">
    <source>
        <dbReference type="ARBA" id="ARBA00004651"/>
    </source>
</evidence>
<keyword evidence="5 10" id="KW-0472">Membrane</keyword>
<feature type="transmembrane region" description="Helical" evidence="10">
    <location>
        <begin position="36"/>
        <end position="54"/>
    </location>
</feature>
<evidence type="ECO:0000256" key="10">
    <source>
        <dbReference type="HAMAP-Rule" id="MF_00454"/>
    </source>
</evidence>
<keyword evidence="4 10" id="KW-1133">Transmembrane helix</keyword>
<keyword evidence="6 10" id="KW-0407">Ion channel</keyword>
<evidence type="ECO:0000313" key="12">
    <source>
        <dbReference type="Proteomes" id="UP000051048"/>
    </source>
</evidence>
<evidence type="ECO:0000256" key="8">
    <source>
        <dbReference type="ARBA" id="ARBA00035585"/>
    </source>
</evidence>
<feature type="transmembrane region" description="Helical" evidence="10">
    <location>
        <begin position="66"/>
        <end position="86"/>
    </location>
</feature>
<dbReference type="PANTHER" id="PTHR28259:SF1">
    <property type="entry name" value="FLUORIDE EXPORT PROTEIN 1-RELATED"/>
    <property type="match status" value="1"/>
</dbReference>
<keyword evidence="10" id="KW-0915">Sodium</keyword>
<proteinExistence type="inferred from homology"/>
<protein>
    <recommendedName>
        <fullName evidence="10">Fluoride-specific ion channel FluC</fullName>
    </recommendedName>
</protein>
<dbReference type="PANTHER" id="PTHR28259">
    <property type="entry name" value="FLUORIDE EXPORT PROTEIN 1-RELATED"/>
    <property type="match status" value="1"/>
</dbReference>
<accession>A0A0R1TBR4</accession>
<evidence type="ECO:0000256" key="7">
    <source>
        <dbReference type="ARBA" id="ARBA00035120"/>
    </source>
</evidence>
<evidence type="ECO:0000256" key="2">
    <source>
        <dbReference type="ARBA" id="ARBA00022475"/>
    </source>
</evidence>
<dbReference type="PATRIC" id="fig|1423740.3.peg.2196"/>
<dbReference type="GO" id="GO:0062054">
    <property type="term" value="F:fluoride channel activity"/>
    <property type="evidence" value="ECO:0007669"/>
    <property type="project" value="UniProtKB-UniRule"/>
</dbReference>
<dbReference type="HAMAP" id="MF_00454">
    <property type="entry name" value="FluC"/>
    <property type="match status" value="1"/>
</dbReference>
<feature type="transmembrane region" description="Helical" evidence="10">
    <location>
        <begin position="98"/>
        <end position="119"/>
    </location>
</feature>
<keyword evidence="2 10" id="KW-1003">Cell membrane</keyword>
<keyword evidence="10" id="KW-0813">Transport</keyword>
<evidence type="ECO:0000256" key="3">
    <source>
        <dbReference type="ARBA" id="ARBA00022692"/>
    </source>
</evidence>
<dbReference type="EMBL" id="AZFH01000204">
    <property type="protein sequence ID" value="KRL75928.1"/>
    <property type="molecule type" value="Genomic_DNA"/>
</dbReference>
<organism evidence="11 12">
    <name type="scientific">Ligilactobacillus equi DSM 15833 = JCM 10991</name>
    <dbReference type="NCBI Taxonomy" id="1423740"/>
    <lineage>
        <taxon>Bacteria</taxon>
        <taxon>Bacillati</taxon>
        <taxon>Bacillota</taxon>
        <taxon>Bacilli</taxon>
        <taxon>Lactobacillales</taxon>
        <taxon>Lactobacillaceae</taxon>
        <taxon>Ligilactobacillus</taxon>
    </lineage>
</organism>
<keyword evidence="10" id="KW-0406">Ion transport</keyword>
<comment type="activity regulation">
    <text evidence="10">Na(+) is not transported, but it plays an essential structural role and its presence is essential for fluoride channel function.</text>
</comment>
<comment type="caution">
    <text evidence="11">The sequence shown here is derived from an EMBL/GenBank/DDBJ whole genome shotgun (WGS) entry which is preliminary data.</text>
</comment>
<sequence>MNAVSFKNFLSVGGFAFFGGMARYGLHQYFDQGGTLVANLLGCFLLALFTYAVIEAGHLRPWLNVGLGTGFVGAFTTFSTFSSELVKMLLTSQKLSAVCYLSMNAGLGFLAVMLAYFLVKKVM</sequence>
<comment type="catalytic activity">
    <reaction evidence="8">
        <text>fluoride(in) = fluoride(out)</text>
        <dbReference type="Rhea" id="RHEA:76159"/>
        <dbReference type="ChEBI" id="CHEBI:17051"/>
    </reaction>
    <physiologicalReaction direction="left-to-right" evidence="8">
        <dbReference type="Rhea" id="RHEA:76160"/>
    </physiologicalReaction>
</comment>
<dbReference type="AlphaFoldDB" id="A0A0R1TBR4"/>
<reference evidence="11 12" key="1">
    <citation type="journal article" date="2015" name="Genome Announc.">
        <title>Expanding the biotechnology potential of lactobacilli through comparative genomics of 213 strains and associated genera.</title>
        <authorList>
            <person name="Sun Z."/>
            <person name="Harris H.M."/>
            <person name="McCann A."/>
            <person name="Guo C."/>
            <person name="Argimon S."/>
            <person name="Zhang W."/>
            <person name="Yang X."/>
            <person name="Jeffery I.B."/>
            <person name="Cooney J.C."/>
            <person name="Kagawa T.F."/>
            <person name="Liu W."/>
            <person name="Song Y."/>
            <person name="Salvetti E."/>
            <person name="Wrobel A."/>
            <person name="Rasinkangas P."/>
            <person name="Parkhill J."/>
            <person name="Rea M.C."/>
            <person name="O'Sullivan O."/>
            <person name="Ritari J."/>
            <person name="Douillard F.P."/>
            <person name="Paul Ross R."/>
            <person name="Yang R."/>
            <person name="Briner A.E."/>
            <person name="Felis G.E."/>
            <person name="de Vos W.M."/>
            <person name="Barrangou R."/>
            <person name="Klaenhammer T.R."/>
            <person name="Caufield P.W."/>
            <person name="Cui Y."/>
            <person name="Zhang H."/>
            <person name="O'Toole P.W."/>
        </authorList>
    </citation>
    <scope>NUCLEOTIDE SEQUENCE [LARGE SCALE GENOMIC DNA]</scope>
    <source>
        <strain evidence="11 12">DSM 15833</strain>
    </source>
</reference>